<feature type="transmembrane region" description="Helical" evidence="12">
    <location>
        <begin position="36"/>
        <end position="57"/>
    </location>
</feature>
<evidence type="ECO:0000256" key="2">
    <source>
        <dbReference type="ARBA" id="ARBA00022448"/>
    </source>
</evidence>
<keyword evidence="3 11" id="KW-0894">Sodium channel</keyword>
<evidence type="ECO:0000256" key="1">
    <source>
        <dbReference type="ARBA" id="ARBA00004141"/>
    </source>
</evidence>
<dbReference type="GO" id="GO:0005272">
    <property type="term" value="F:sodium channel activity"/>
    <property type="evidence" value="ECO:0007669"/>
    <property type="project" value="UniProtKB-KW"/>
</dbReference>
<keyword evidence="4 11" id="KW-0812">Transmembrane</keyword>
<dbReference type="Pfam" id="PF00858">
    <property type="entry name" value="ASC"/>
    <property type="match status" value="1"/>
</dbReference>
<comment type="subcellular location">
    <subcellularLocation>
        <location evidence="1">Membrane</location>
        <topology evidence="1">Multi-pass membrane protein</topology>
    </subcellularLocation>
</comment>
<keyword evidence="7 11" id="KW-0406">Ion transport</keyword>
<evidence type="ECO:0000256" key="9">
    <source>
        <dbReference type="ARBA" id="ARBA00023201"/>
    </source>
</evidence>
<keyword evidence="14" id="KW-1185">Reference proteome</keyword>
<accession>A0ABD3WUN9</accession>
<dbReference type="PANTHER" id="PTHR11690">
    <property type="entry name" value="AMILORIDE-SENSITIVE SODIUM CHANNEL-RELATED"/>
    <property type="match status" value="1"/>
</dbReference>
<dbReference type="Proteomes" id="UP001634394">
    <property type="component" value="Unassembled WGS sequence"/>
</dbReference>
<evidence type="ECO:0000313" key="14">
    <source>
        <dbReference type="Proteomes" id="UP001634394"/>
    </source>
</evidence>
<protein>
    <submittedName>
        <fullName evidence="13">Uncharacterized protein</fullName>
    </submittedName>
</protein>
<proteinExistence type="inferred from homology"/>
<evidence type="ECO:0000313" key="13">
    <source>
        <dbReference type="EMBL" id="KAL3877679.1"/>
    </source>
</evidence>
<keyword evidence="2 11" id="KW-0813">Transport</keyword>
<evidence type="ECO:0000256" key="7">
    <source>
        <dbReference type="ARBA" id="ARBA00023065"/>
    </source>
</evidence>
<dbReference type="AlphaFoldDB" id="A0ABD3WUN9"/>
<keyword evidence="8 12" id="KW-0472">Membrane</keyword>
<dbReference type="PANTHER" id="PTHR11690:SF248">
    <property type="entry name" value="PICKPOCKET 17, ISOFORM A"/>
    <property type="match status" value="1"/>
</dbReference>
<evidence type="ECO:0000256" key="6">
    <source>
        <dbReference type="ARBA" id="ARBA00023053"/>
    </source>
</evidence>
<gene>
    <name evidence="13" type="ORF">ACJMK2_035348</name>
</gene>
<evidence type="ECO:0000256" key="3">
    <source>
        <dbReference type="ARBA" id="ARBA00022461"/>
    </source>
</evidence>
<organism evidence="13 14">
    <name type="scientific">Sinanodonta woodiana</name>
    <name type="common">Chinese pond mussel</name>
    <name type="synonym">Anodonta woodiana</name>
    <dbReference type="NCBI Taxonomy" id="1069815"/>
    <lineage>
        <taxon>Eukaryota</taxon>
        <taxon>Metazoa</taxon>
        <taxon>Spiralia</taxon>
        <taxon>Lophotrochozoa</taxon>
        <taxon>Mollusca</taxon>
        <taxon>Bivalvia</taxon>
        <taxon>Autobranchia</taxon>
        <taxon>Heteroconchia</taxon>
        <taxon>Palaeoheterodonta</taxon>
        <taxon>Unionida</taxon>
        <taxon>Unionoidea</taxon>
        <taxon>Unionidae</taxon>
        <taxon>Unioninae</taxon>
        <taxon>Sinanodonta</taxon>
    </lineage>
</organism>
<sequence length="270" mass="31569">MTNERQLKDILKNLAEKSSVPGINQIFSSKQFAIKLLWSIMLLATTGVASFQLYQLLKDYYSYPIKTRVSLEFNALPYPALSFCNMNPIKKSMVVNASDAVRNIIYPRQNGQIKKNTSLKSRKKREVDPSVLLNSEFTSLKTDVLSPVESTHYISPTTVKNMETSHMTKGYESKYDSDYESRTSDYSEYDGGSGNTYYYWDWPTFDPYTWSDSSLWAEWSWSQSTNYEEESFNNPHVSWEEYYYDQVLAPKDRWIQRIEHFKTAFKNESL</sequence>
<name>A0ABD3WUN9_SINWO</name>
<evidence type="ECO:0000256" key="10">
    <source>
        <dbReference type="ARBA" id="ARBA00023303"/>
    </source>
</evidence>
<comment type="similarity">
    <text evidence="11">Belongs to the amiloride-sensitive sodium channel (TC 1.A.6) family.</text>
</comment>
<dbReference type="InterPro" id="IPR001873">
    <property type="entry name" value="ENaC"/>
</dbReference>
<evidence type="ECO:0000256" key="8">
    <source>
        <dbReference type="ARBA" id="ARBA00023136"/>
    </source>
</evidence>
<dbReference type="GO" id="GO:0016020">
    <property type="term" value="C:membrane"/>
    <property type="evidence" value="ECO:0007669"/>
    <property type="project" value="UniProtKB-SubCell"/>
</dbReference>
<reference evidence="13 14" key="1">
    <citation type="submission" date="2024-11" db="EMBL/GenBank/DDBJ databases">
        <title>Chromosome-level genome assembly of the freshwater bivalve Anodonta woodiana.</title>
        <authorList>
            <person name="Chen X."/>
        </authorList>
    </citation>
    <scope>NUCLEOTIDE SEQUENCE [LARGE SCALE GENOMIC DNA]</scope>
    <source>
        <strain evidence="13">MN2024</strain>
        <tissue evidence="13">Gills</tissue>
    </source>
</reference>
<evidence type="ECO:0000256" key="12">
    <source>
        <dbReference type="SAM" id="Phobius"/>
    </source>
</evidence>
<keyword evidence="9 11" id="KW-0739">Sodium transport</keyword>
<dbReference type="EMBL" id="JBJQND010000005">
    <property type="protein sequence ID" value="KAL3877679.1"/>
    <property type="molecule type" value="Genomic_DNA"/>
</dbReference>
<evidence type="ECO:0000256" key="5">
    <source>
        <dbReference type="ARBA" id="ARBA00022989"/>
    </source>
</evidence>
<keyword evidence="10 11" id="KW-0407">Ion channel</keyword>
<comment type="caution">
    <text evidence="13">The sequence shown here is derived from an EMBL/GenBank/DDBJ whole genome shotgun (WGS) entry which is preliminary data.</text>
</comment>
<keyword evidence="5 12" id="KW-1133">Transmembrane helix</keyword>
<keyword evidence="6" id="KW-0915">Sodium</keyword>
<evidence type="ECO:0000256" key="4">
    <source>
        <dbReference type="ARBA" id="ARBA00022692"/>
    </source>
</evidence>
<evidence type="ECO:0000256" key="11">
    <source>
        <dbReference type="RuleBase" id="RU000679"/>
    </source>
</evidence>